<dbReference type="Proteomes" id="UP001292094">
    <property type="component" value="Unassembled WGS sequence"/>
</dbReference>
<proteinExistence type="predicted"/>
<sequence length="98" mass="11383">MTGNDVNNIWQHCKKKVNNGRPEAGRKDDRRLKAEKWLNISLPCVQERYLTIQRLHNDTEIIYTQGQIPISPILAWTGQTWIVKLFRGNIGWIGVSKL</sequence>
<evidence type="ECO:0000313" key="2">
    <source>
        <dbReference type="Proteomes" id="UP001292094"/>
    </source>
</evidence>
<accession>A0AAE1Q253</accession>
<evidence type="ECO:0000313" key="1">
    <source>
        <dbReference type="EMBL" id="KAK4318909.1"/>
    </source>
</evidence>
<reference evidence="1" key="1">
    <citation type="submission" date="2023-11" db="EMBL/GenBank/DDBJ databases">
        <title>Genome assemblies of two species of porcelain crab, Petrolisthes cinctipes and Petrolisthes manimaculis (Anomura: Porcellanidae).</title>
        <authorList>
            <person name="Angst P."/>
        </authorList>
    </citation>
    <scope>NUCLEOTIDE SEQUENCE</scope>
    <source>
        <strain evidence="1">PB745_02</strain>
        <tissue evidence="1">Gill</tissue>
    </source>
</reference>
<comment type="caution">
    <text evidence="1">The sequence shown here is derived from an EMBL/GenBank/DDBJ whole genome shotgun (WGS) entry which is preliminary data.</text>
</comment>
<keyword evidence="2" id="KW-1185">Reference proteome</keyword>
<protein>
    <submittedName>
        <fullName evidence="1">Uncharacterized protein</fullName>
    </submittedName>
</protein>
<dbReference type="EMBL" id="JAWZYT010000789">
    <property type="protein sequence ID" value="KAK4318909.1"/>
    <property type="molecule type" value="Genomic_DNA"/>
</dbReference>
<gene>
    <name evidence="1" type="ORF">Pmani_010114</name>
</gene>
<dbReference type="AlphaFoldDB" id="A0AAE1Q253"/>
<organism evidence="1 2">
    <name type="scientific">Petrolisthes manimaculis</name>
    <dbReference type="NCBI Taxonomy" id="1843537"/>
    <lineage>
        <taxon>Eukaryota</taxon>
        <taxon>Metazoa</taxon>
        <taxon>Ecdysozoa</taxon>
        <taxon>Arthropoda</taxon>
        <taxon>Crustacea</taxon>
        <taxon>Multicrustacea</taxon>
        <taxon>Malacostraca</taxon>
        <taxon>Eumalacostraca</taxon>
        <taxon>Eucarida</taxon>
        <taxon>Decapoda</taxon>
        <taxon>Pleocyemata</taxon>
        <taxon>Anomura</taxon>
        <taxon>Galatheoidea</taxon>
        <taxon>Porcellanidae</taxon>
        <taxon>Petrolisthes</taxon>
    </lineage>
</organism>
<name>A0AAE1Q253_9EUCA</name>